<dbReference type="AlphaFoldDB" id="W4KCA0"/>
<name>W4KCA0_HETIT</name>
<dbReference type="GeneID" id="20666411"/>
<sequence length="95" mass="9710">MTAGRLKGTSAHDVAAMAGIGKHLRMSPSEVTESTILGDLGKDDQIDGASGGSTIFSPPCSSSIMRISLAAGAVAALDDSYMRTGHVSLLKTACW</sequence>
<protein>
    <submittedName>
        <fullName evidence="1">Uncharacterized protein</fullName>
    </submittedName>
</protein>
<dbReference type="RefSeq" id="XP_009545649.1">
    <property type="nucleotide sequence ID" value="XM_009547354.1"/>
</dbReference>
<evidence type="ECO:0000313" key="1">
    <source>
        <dbReference type="EMBL" id="ETW83393.1"/>
    </source>
</evidence>
<evidence type="ECO:0000313" key="2">
    <source>
        <dbReference type="Proteomes" id="UP000030671"/>
    </source>
</evidence>
<organism evidence="1 2">
    <name type="scientific">Heterobasidion irregulare (strain TC 32-1)</name>
    <dbReference type="NCBI Taxonomy" id="747525"/>
    <lineage>
        <taxon>Eukaryota</taxon>
        <taxon>Fungi</taxon>
        <taxon>Dikarya</taxon>
        <taxon>Basidiomycota</taxon>
        <taxon>Agaricomycotina</taxon>
        <taxon>Agaricomycetes</taxon>
        <taxon>Russulales</taxon>
        <taxon>Bondarzewiaceae</taxon>
        <taxon>Heterobasidion</taxon>
        <taxon>Heterobasidion annosum species complex</taxon>
    </lineage>
</organism>
<accession>W4KCA0</accession>
<keyword evidence="2" id="KW-1185">Reference proteome</keyword>
<gene>
    <name evidence="1" type="ORF">HETIRDRAFT_109091</name>
</gene>
<proteinExistence type="predicted"/>
<reference evidence="1 2" key="1">
    <citation type="journal article" date="2012" name="New Phytol.">
        <title>Insight into trade-off between wood decay and parasitism from the genome of a fungal forest pathogen.</title>
        <authorList>
            <person name="Olson A."/>
            <person name="Aerts A."/>
            <person name="Asiegbu F."/>
            <person name="Belbahri L."/>
            <person name="Bouzid O."/>
            <person name="Broberg A."/>
            <person name="Canback B."/>
            <person name="Coutinho P.M."/>
            <person name="Cullen D."/>
            <person name="Dalman K."/>
            <person name="Deflorio G."/>
            <person name="van Diepen L.T."/>
            <person name="Dunand C."/>
            <person name="Duplessis S."/>
            <person name="Durling M."/>
            <person name="Gonthier P."/>
            <person name="Grimwood J."/>
            <person name="Fossdal C.G."/>
            <person name="Hansson D."/>
            <person name="Henrissat B."/>
            <person name="Hietala A."/>
            <person name="Himmelstrand K."/>
            <person name="Hoffmeister D."/>
            <person name="Hogberg N."/>
            <person name="James T.Y."/>
            <person name="Karlsson M."/>
            <person name="Kohler A."/>
            <person name="Kues U."/>
            <person name="Lee Y.H."/>
            <person name="Lin Y.C."/>
            <person name="Lind M."/>
            <person name="Lindquist E."/>
            <person name="Lombard V."/>
            <person name="Lucas S."/>
            <person name="Lunden K."/>
            <person name="Morin E."/>
            <person name="Murat C."/>
            <person name="Park J."/>
            <person name="Raffaello T."/>
            <person name="Rouze P."/>
            <person name="Salamov A."/>
            <person name="Schmutz J."/>
            <person name="Solheim H."/>
            <person name="Stahlberg J."/>
            <person name="Velez H."/>
            <person name="de Vries R.P."/>
            <person name="Wiebenga A."/>
            <person name="Woodward S."/>
            <person name="Yakovlev I."/>
            <person name="Garbelotto M."/>
            <person name="Martin F."/>
            <person name="Grigoriev I.V."/>
            <person name="Stenlid J."/>
        </authorList>
    </citation>
    <scope>NUCLEOTIDE SEQUENCE [LARGE SCALE GENOMIC DNA]</scope>
    <source>
        <strain evidence="1 2">TC 32-1</strain>
    </source>
</reference>
<dbReference type="EMBL" id="KI925457">
    <property type="protein sequence ID" value="ETW83393.1"/>
    <property type="molecule type" value="Genomic_DNA"/>
</dbReference>
<dbReference type="HOGENOM" id="CLU_2373052_0_0_1"/>
<dbReference type="InParanoid" id="W4KCA0"/>
<dbReference type="KEGG" id="hir:HETIRDRAFT_109091"/>
<dbReference type="Proteomes" id="UP000030671">
    <property type="component" value="Unassembled WGS sequence"/>
</dbReference>